<dbReference type="VEuPathDB" id="FungiDB:SMAC_02526"/>
<dbReference type="OMA" id="ACRHISR"/>
<gene>
    <name evidence="4" type="ORF">SMAC_02526</name>
</gene>
<dbReference type="Proteomes" id="UP000001881">
    <property type="component" value="Unassembled WGS sequence"/>
</dbReference>
<dbReference type="FunFam" id="3.80.10.10:FF:000632">
    <property type="entry name" value="DNA repair protein Rad7, protein"/>
    <property type="match status" value="1"/>
</dbReference>
<accession>F7VWQ5</accession>
<dbReference type="STRING" id="771870.F7VWQ5"/>
<feature type="region of interest" description="Disordered" evidence="1">
    <location>
        <begin position="177"/>
        <end position="196"/>
    </location>
</feature>
<dbReference type="InterPro" id="IPR056451">
    <property type="entry name" value="Znf_Tbcl_Rhp7"/>
</dbReference>
<evidence type="ECO:0000259" key="3">
    <source>
        <dbReference type="Pfam" id="PF25372"/>
    </source>
</evidence>
<feature type="compositionally biased region" description="Polar residues" evidence="1">
    <location>
        <begin position="63"/>
        <end position="72"/>
    </location>
</feature>
<dbReference type="HOGENOM" id="CLU_006598_1_0_1"/>
<dbReference type="OrthoDB" id="1924287at2759"/>
<sequence>MIRHSPTVNRKSARHHIRELSPVHGPAKIQSALTDFLASHNISANQIRLEADARRRAAEEENGASSSDQQQAAEDEVGESSTVTTSVTVTTRTSRRQKDQKVIDKIKASKNYQKRKRNANGDDEDDDLLDTLLQERAPLPGQMDNCANCGKRFTVTAYSRNHPDGGLLCGPCGKEMDKDAPPKKKPAKRAAAGPVGRRRQIQSKILDGTFQLGAKSLMTLCIETLAKNIDLAEDLGDLPQQVIDKIARKLSKHRLLNSTTLSLFLQPTTDEVCIYDGAKLSADDYIRIFQTVPGLKKLKARNAIHFKDEVMDFLISRKTELEDLYLHGSNLIDEEKWLEFLGKKGKSLQSLRVYWTDKHFGDSALEALPSSCPSLVRLKACHNQKITGEGIKHLAQLKHLKHISIDLRNHVHSDVYVSVLSSIGKNLETFSITREIDLNNTVLDAIHNHCRSLQKLRITDSEVMTDEGFARLFTNWENKSLQFVDLQKCRQVDSANPRQNPDKIGLCDKGFKALMAHSRRKIEHLNVHGCRHISAKAFEEVFPSNGKKVYPELKKLEISFCEEVSDFIVGSIFKCCPNIHELNVFGCMNVKSVRVPKGKILVGVPNALGMVIEGIDDIEV</sequence>
<dbReference type="SUPFAM" id="SSF52047">
    <property type="entry name" value="RNI-like"/>
    <property type="match status" value="1"/>
</dbReference>
<dbReference type="GO" id="GO:0019005">
    <property type="term" value="C:SCF ubiquitin ligase complex"/>
    <property type="evidence" value="ECO:0007669"/>
    <property type="project" value="TreeGrafter"/>
</dbReference>
<feature type="compositionally biased region" description="Basic and acidic residues" evidence="1">
    <location>
        <begin position="96"/>
        <end position="107"/>
    </location>
</feature>
<feature type="region of interest" description="Disordered" evidence="1">
    <location>
        <begin position="53"/>
        <end position="127"/>
    </location>
</feature>
<comment type="caution">
    <text evidence="4">The sequence shown here is derived from an EMBL/GenBank/DDBJ whole genome shotgun (WGS) entry which is preliminary data.</text>
</comment>
<dbReference type="PANTHER" id="PTHR13318:SF234">
    <property type="entry name" value="RNI-LIKE PROTEIN"/>
    <property type="match status" value="1"/>
</dbReference>
<dbReference type="FunCoup" id="F7VWQ5">
    <property type="interactions" value="33"/>
</dbReference>
<name>F7VWQ5_SORMK</name>
<feature type="domain" description="F-box/LRR-repeat protein 15-like leucin rich repeat" evidence="3">
    <location>
        <begin position="383"/>
        <end position="591"/>
    </location>
</feature>
<organism evidence="4 5">
    <name type="scientific">Sordaria macrospora (strain ATCC MYA-333 / DSM 997 / K(L3346) / K-hell)</name>
    <dbReference type="NCBI Taxonomy" id="771870"/>
    <lineage>
        <taxon>Eukaryota</taxon>
        <taxon>Fungi</taxon>
        <taxon>Dikarya</taxon>
        <taxon>Ascomycota</taxon>
        <taxon>Pezizomycotina</taxon>
        <taxon>Sordariomycetes</taxon>
        <taxon>Sordariomycetidae</taxon>
        <taxon>Sordariales</taxon>
        <taxon>Sordariaceae</taxon>
        <taxon>Sordaria</taxon>
    </lineage>
</organism>
<dbReference type="GO" id="GO:0031146">
    <property type="term" value="P:SCF-dependent proteasomal ubiquitin-dependent protein catabolic process"/>
    <property type="evidence" value="ECO:0007669"/>
    <property type="project" value="TreeGrafter"/>
</dbReference>
<feature type="compositionally biased region" description="Low complexity" evidence="1">
    <location>
        <begin position="80"/>
        <end position="92"/>
    </location>
</feature>
<evidence type="ECO:0000256" key="1">
    <source>
        <dbReference type="SAM" id="MobiDB-lite"/>
    </source>
</evidence>
<evidence type="ECO:0000313" key="4">
    <source>
        <dbReference type="EMBL" id="CCC09946.1"/>
    </source>
</evidence>
<feature type="domain" description="DNA repair protein rhp7 treble clef" evidence="2">
    <location>
        <begin position="140"/>
        <end position="178"/>
    </location>
</feature>
<dbReference type="Pfam" id="PF23550">
    <property type="entry name" value="zf_Tbcl_Rhp7"/>
    <property type="match status" value="1"/>
</dbReference>
<keyword evidence="5" id="KW-1185">Reference proteome</keyword>
<dbReference type="InterPro" id="IPR032675">
    <property type="entry name" value="LRR_dom_sf"/>
</dbReference>
<dbReference type="InterPro" id="IPR006553">
    <property type="entry name" value="Leu-rich_rpt_Cys-con_subtyp"/>
</dbReference>
<dbReference type="InParanoid" id="F7VWQ5"/>
<protein>
    <submittedName>
        <fullName evidence="4">WGS project CABT00000000 data, contig 2.11</fullName>
    </submittedName>
</protein>
<proteinExistence type="predicted"/>
<dbReference type="FunFam" id="3.80.10.10:FF:000601">
    <property type="entry name" value="DNA repair protein Rad7, protein"/>
    <property type="match status" value="1"/>
</dbReference>
<dbReference type="AlphaFoldDB" id="F7VWQ5"/>
<dbReference type="Pfam" id="PF25372">
    <property type="entry name" value="DUF7885"/>
    <property type="match status" value="1"/>
</dbReference>
<evidence type="ECO:0000313" key="5">
    <source>
        <dbReference type="Proteomes" id="UP000001881"/>
    </source>
</evidence>
<dbReference type="Gene3D" id="3.80.10.10">
    <property type="entry name" value="Ribonuclease Inhibitor"/>
    <property type="match status" value="2"/>
</dbReference>
<reference evidence="4 5" key="1">
    <citation type="journal article" date="2010" name="PLoS Genet.">
        <title>De novo assembly of a 40 Mb eukaryotic genome from short sequence reads: Sordaria macrospora, a model organism for fungal morphogenesis.</title>
        <authorList>
            <person name="Nowrousian M."/>
            <person name="Stajich J."/>
            <person name="Chu M."/>
            <person name="Engh I."/>
            <person name="Espagne E."/>
            <person name="Halliday K."/>
            <person name="Kamerewerd J."/>
            <person name="Kempken F."/>
            <person name="Knab B."/>
            <person name="Kuo H.C."/>
            <person name="Osiewacz H.D."/>
            <person name="Poeggeler S."/>
            <person name="Read N."/>
            <person name="Seiler S."/>
            <person name="Smith K."/>
            <person name="Zickler D."/>
            <person name="Kueck U."/>
            <person name="Freitag M."/>
        </authorList>
    </citation>
    <scope>NUCLEOTIDE SEQUENCE [LARGE SCALE GENOMIC DNA]</scope>
    <source>
        <strain evidence="5">ATCC MYA-333 / DSM 997 / K(L3346) / K-hell</strain>
        <tissue evidence="4">Mycelium</tissue>
    </source>
</reference>
<dbReference type="EMBL" id="CABT02000011">
    <property type="protein sequence ID" value="CCC09946.1"/>
    <property type="molecule type" value="Genomic_DNA"/>
</dbReference>
<dbReference type="SMART" id="SM00367">
    <property type="entry name" value="LRR_CC"/>
    <property type="match status" value="5"/>
</dbReference>
<dbReference type="PANTHER" id="PTHR13318">
    <property type="entry name" value="PARTNER OF PAIRED, ISOFORM B-RELATED"/>
    <property type="match status" value="1"/>
</dbReference>
<dbReference type="InterPro" id="IPR057207">
    <property type="entry name" value="FBXL15_LRR"/>
</dbReference>
<dbReference type="eggNOG" id="KOG1947">
    <property type="taxonomic scope" value="Eukaryota"/>
</dbReference>
<evidence type="ECO:0000259" key="2">
    <source>
        <dbReference type="Pfam" id="PF23550"/>
    </source>
</evidence>